<dbReference type="InterPro" id="IPR029063">
    <property type="entry name" value="SAM-dependent_MTases_sf"/>
</dbReference>
<dbReference type="PANTHER" id="PTHR43591:SF24">
    <property type="entry name" value="2-METHOXY-6-POLYPRENYL-1,4-BENZOQUINOL METHYLASE, MITOCHONDRIAL"/>
    <property type="match status" value="1"/>
</dbReference>
<dbReference type="PANTHER" id="PTHR43591">
    <property type="entry name" value="METHYLTRANSFERASE"/>
    <property type="match status" value="1"/>
</dbReference>
<keyword evidence="3" id="KW-1185">Reference proteome</keyword>
<feature type="domain" description="Methyltransferase type 11" evidence="1">
    <location>
        <begin position="47"/>
        <end position="142"/>
    </location>
</feature>
<comment type="caution">
    <text evidence="2">The sequence shown here is derived from an EMBL/GenBank/DDBJ whole genome shotgun (WGS) entry which is preliminary data.</text>
</comment>
<dbReference type="OrthoDB" id="284858at2759"/>
<accession>A0A1R2CEB1</accession>
<dbReference type="CDD" id="cd02440">
    <property type="entry name" value="AdoMet_MTases"/>
    <property type="match status" value="1"/>
</dbReference>
<gene>
    <name evidence="2" type="ORF">SteCoe_10937</name>
</gene>
<protein>
    <recommendedName>
        <fullName evidence="1">Methyltransferase type 11 domain-containing protein</fullName>
    </recommendedName>
</protein>
<reference evidence="2 3" key="1">
    <citation type="submission" date="2016-11" db="EMBL/GenBank/DDBJ databases">
        <title>The macronuclear genome of Stentor coeruleus: a giant cell with tiny introns.</title>
        <authorList>
            <person name="Slabodnick M."/>
            <person name="Ruby J.G."/>
            <person name="Reiff S.B."/>
            <person name="Swart E.C."/>
            <person name="Gosai S."/>
            <person name="Prabakaran S."/>
            <person name="Witkowska E."/>
            <person name="Larue G.E."/>
            <person name="Fisher S."/>
            <person name="Freeman R.M."/>
            <person name="Gunawardena J."/>
            <person name="Chu W."/>
            <person name="Stover N.A."/>
            <person name="Gregory B.D."/>
            <person name="Nowacki M."/>
            <person name="Derisi J."/>
            <person name="Roy S.W."/>
            <person name="Marshall W.F."/>
            <person name="Sood P."/>
        </authorList>
    </citation>
    <scope>NUCLEOTIDE SEQUENCE [LARGE SCALE GENOMIC DNA]</scope>
    <source>
        <strain evidence="2">WM001</strain>
    </source>
</reference>
<proteinExistence type="predicted"/>
<dbReference type="Proteomes" id="UP000187209">
    <property type="component" value="Unassembled WGS sequence"/>
</dbReference>
<dbReference type="InterPro" id="IPR013216">
    <property type="entry name" value="Methyltransf_11"/>
</dbReference>
<evidence type="ECO:0000313" key="3">
    <source>
        <dbReference type="Proteomes" id="UP000187209"/>
    </source>
</evidence>
<dbReference type="Gene3D" id="3.40.50.150">
    <property type="entry name" value="Vaccinia Virus protein VP39"/>
    <property type="match status" value="1"/>
</dbReference>
<dbReference type="Pfam" id="PF08241">
    <property type="entry name" value="Methyltransf_11"/>
    <property type="match status" value="1"/>
</dbReference>
<evidence type="ECO:0000313" key="2">
    <source>
        <dbReference type="EMBL" id="OMJ87342.1"/>
    </source>
</evidence>
<dbReference type="AlphaFoldDB" id="A0A1R2CEB1"/>
<evidence type="ECO:0000259" key="1">
    <source>
        <dbReference type="Pfam" id="PF08241"/>
    </source>
</evidence>
<dbReference type="SUPFAM" id="SSF53335">
    <property type="entry name" value="S-adenosyl-L-methionine-dependent methyltransferases"/>
    <property type="match status" value="1"/>
</dbReference>
<name>A0A1R2CEB1_9CILI</name>
<dbReference type="EMBL" id="MPUH01000179">
    <property type="protein sequence ID" value="OMJ87342.1"/>
    <property type="molecule type" value="Genomic_DNA"/>
</dbReference>
<dbReference type="GO" id="GO:0008757">
    <property type="term" value="F:S-adenosylmethionine-dependent methyltransferase activity"/>
    <property type="evidence" value="ECO:0007669"/>
    <property type="project" value="InterPro"/>
</dbReference>
<sequence>MIKSSEELKSYWDSYSETYVINCEVSTTGIFHNMIPLCRLKQDSKVLEVSCGSGNGLEILRNYLPSSITIYGSDISPKMIEKAQEKNLVNVHLTVADNENLPYSENFCDRYIASLSLNIVPNPETMLKEAFRVLVPGGIAVFSVLGREEPTNLSTLVSKSCKTLGLVSNYRSIFYLNNDQNLRTLLKSAGFINVLTFYTSSCFPLTSIESALNVAKEMSAVREIKNSSYEKYAQLEGLLIEKISEVFNNGQLFTFDALIAVGEKII</sequence>
<organism evidence="2 3">
    <name type="scientific">Stentor coeruleus</name>
    <dbReference type="NCBI Taxonomy" id="5963"/>
    <lineage>
        <taxon>Eukaryota</taxon>
        <taxon>Sar</taxon>
        <taxon>Alveolata</taxon>
        <taxon>Ciliophora</taxon>
        <taxon>Postciliodesmatophora</taxon>
        <taxon>Heterotrichea</taxon>
        <taxon>Heterotrichida</taxon>
        <taxon>Stentoridae</taxon>
        <taxon>Stentor</taxon>
    </lineage>
</organism>